<dbReference type="GO" id="GO:0005886">
    <property type="term" value="C:plasma membrane"/>
    <property type="evidence" value="ECO:0007669"/>
    <property type="project" value="UniProtKB-SubCell"/>
</dbReference>
<protein>
    <submittedName>
        <fullName evidence="1">Uncharacterized protein</fullName>
    </submittedName>
</protein>
<dbReference type="AlphaFoldDB" id="A0A1L8RJF8"/>
<dbReference type="EMBL" id="JXKH01000001">
    <property type="protein sequence ID" value="OJG19899.1"/>
    <property type="molecule type" value="Genomic_DNA"/>
</dbReference>
<sequence length="78" mass="8414">MAIVFVVLIGLTCLLTLIAKVVKKQPSTPVQPPVSNTPAADSLDLGEEGDVAMLMALVLANEDAQDKHYEVVEIKRVR</sequence>
<organism evidence="1 2">
    <name type="scientific">Enterococcus canis</name>
    <dbReference type="NCBI Taxonomy" id="214095"/>
    <lineage>
        <taxon>Bacteria</taxon>
        <taxon>Bacillati</taxon>
        <taxon>Bacillota</taxon>
        <taxon>Bacilli</taxon>
        <taxon>Lactobacillales</taxon>
        <taxon>Enterococcaceae</taxon>
        <taxon>Enterococcus</taxon>
    </lineage>
</organism>
<reference evidence="1 2" key="1">
    <citation type="submission" date="2014-12" db="EMBL/GenBank/DDBJ databases">
        <title>Draft genome sequences of 29 type strains of Enterococci.</title>
        <authorList>
            <person name="Zhong Z."/>
            <person name="Sun Z."/>
            <person name="Liu W."/>
            <person name="Zhang W."/>
            <person name="Zhang H."/>
        </authorList>
    </citation>
    <scope>NUCLEOTIDE SEQUENCE [LARGE SCALE GENOMIC DNA]</scope>
    <source>
        <strain evidence="1 2">DSM 17029</strain>
    </source>
</reference>
<evidence type="ECO:0000313" key="2">
    <source>
        <dbReference type="Proteomes" id="UP000181884"/>
    </source>
</evidence>
<keyword evidence="2" id="KW-1185">Reference proteome</keyword>
<dbReference type="STRING" id="214095.RU97_GL000132"/>
<dbReference type="GO" id="GO:0015081">
    <property type="term" value="F:sodium ion transmembrane transporter activity"/>
    <property type="evidence" value="ECO:0007669"/>
    <property type="project" value="InterPro"/>
</dbReference>
<accession>A0A1L8RJF8</accession>
<comment type="caution">
    <text evidence="1">The sequence shown here is derived from an EMBL/GenBank/DDBJ whole genome shotgun (WGS) entry which is preliminary data.</text>
</comment>
<dbReference type="GO" id="GO:0036376">
    <property type="term" value="P:sodium ion export across plasma membrane"/>
    <property type="evidence" value="ECO:0007669"/>
    <property type="project" value="InterPro"/>
</dbReference>
<proteinExistence type="predicted"/>
<dbReference type="Proteomes" id="UP000181884">
    <property type="component" value="Unassembled WGS sequence"/>
</dbReference>
<gene>
    <name evidence="1" type="ORF">RU97_GL000132</name>
</gene>
<evidence type="ECO:0000313" key="1">
    <source>
        <dbReference type="EMBL" id="OJG19899.1"/>
    </source>
</evidence>
<name>A0A1L8RJF8_9ENTE</name>